<accession>A0A916WZ56</accession>
<name>A0A916WZ56_9MICO</name>
<feature type="signal peptide" evidence="1">
    <location>
        <begin position="1"/>
        <end position="31"/>
    </location>
</feature>
<reference evidence="2" key="2">
    <citation type="submission" date="2020-09" db="EMBL/GenBank/DDBJ databases">
        <authorList>
            <person name="Sun Q."/>
            <person name="Zhou Y."/>
        </authorList>
    </citation>
    <scope>NUCLEOTIDE SEQUENCE</scope>
    <source>
        <strain evidence="2">CGMCC 1.15085</strain>
    </source>
</reference>
<dbReference type="EMBL" id="BMHI01000005">
    <property type="protein sequence ID" value="GGB40924.1"/>
    <property type="molecule type" value="Genomic_DNA"/>
</dbReference>
<proteinExistence type="predicted"/>
<protein>
    <submittedName>
        <fullName evidence="2">Uncharacterized protein</fullName>
    </submittedName>
</protein>
<dbReference type="Proteomes" id="UP000636793">
    <property type="component" value="Unassembled WGS sequence"/>
</dbReference>
<comment type="caution">
    <text evidence="2">The sequence shown here is derived from an EMBL/GenBank/DDBJ whole genome shotgun (WGS) entry which is preliminary data.</text>
</comment>
<dbReference type="PROSITE" id="PS51318">
    <property type="entry name" value="TAT"/>
    <property type="match status" value="1"/>
</dbReference>
<sequence>MAHTARRIGIALTAAGAAAGVAVATSPGASADPVVTLPQTAKVSTYVAKPGKTVVFSGTQTAKIDLGAAGNNLSATLDLKPATMKVDLPIIPGVFSIPGIATATLQIEPVGPATGNVNLTTKDVEATQQFNIHITKLTPPIFSFINLVPSQTCKTATPASMHLTGELTGLTDPLTLSSTYTIPKFTGCGLLTPLITQLTSGGGNTVTATFTPQL</sequence>
<evidence type="ECO:0000313" key="2">
    <source>
        <dbReference type="EMBL" id="GGB40924.1"/>
    </source>
</evidence>
<feature type="chain" id="PRO_5038114684" evidence="1">
    <location>
        <begin position="32"/>
        <end position="214"/>
    </location>
</feature>
<keyword evidence="1" id="KW-0732">Signal</keyword>
<organism evidence="2 3">
    <name type="scientific">Flexivirga endophytica</name>
    <dbReference type="NCBI Taxonomy" id="1849103"/>
    <lineage>
        <taxon>Bacteria</taxon>
        <taxon>Bacillati</taxon>
        <taxon>Actinomycetota</taxon>
        <taxon>Actinomycetes</taxon>
        <taxon>Micrococcales</taxon>
        <taxon>Dermacoccaceae</taxon>
        <taxon>Flexivirga</taxon>
    </lineage>
</organism>
<dbReference type="RefSeq" id="WP_188838275.1">
    <property type="nucleotide sequence ID" value="NZ_BMHI01000005.1"/>
</dbReference>
<dbReference type="InterPro" id="IPR006311">
    <property type="entry name" value="TAT_signal"/>
</dbReference>
<evidence type="ECO:0000313" key="3">
    <source>
        <dbReference type="Proteomes" id="UP000636793"/>
    </source>
</evidence>
<keyword evidence="3" id="KW-1185">Reference proteome</keyword>
<reference evidence="2" key="1">
    <citation type="journal article" date="2014" name="Int. J. Syst. Evol. Microbiol.">
        <title>Complete genome sequence of Corynebacterium casei LMG S-19264T (=DSM 44701T), isolated from a smear-ripened cheese.</title>
        <authorList>
            <consortium name="US DOE Joint Genome Institute (JGI-PGF)"/>
            <person name="Walter F."/>
            <person name="Albersmeier A."/>
            <person name="Kalinowski J."/>
            <person name="Ruckert C."/>
        </authorList>
    </citation>
    <scope>NUCLEOTIDE SEQUENCE</scope>
    <source>
        <strain evidence="2">CGMCC 1.15085</strain>
    </source>
</reference>
<dbReference type="AlphaFoldDB" id="A0A916WZ56"/>
<evidence type="ECO:0000256" key="1">
    <source>
        <dbReference type="SAM" id="SignalP"/>
    </source>
</evidence>
<gene>
    <name evidence="2" type="ORF">GCM10011492_34700</name>
</gene>